<dbReference type="EMBL" id="CADCTL010000043">
    <property type="protein sequence ID" value="CAA9219127.1"/>
    <property type="molecule type" value="Genomic_DNA"/>
</dbReference>
<feature type="region of interest" description="Disordered" evidence="1">
    <location>
        <begin position="121"/>
        <end position="194"/>
    </location>
</feature>
<name>A0A6J4HBU2_9PROT</name>
<evidence type="ECO:0000256" key="1">
    <source>
        <dbReference type="SAM" id="MobiDB-lite"/>
    </source>
</evidence>
<feature type="region of interest" description="Disordered" evidence="1">
    <location>
        <begin position="1"/>
        <end position="80"/>
    </location>
</feature>
<keyword evidence="2" id="KW-0413">Isomerase</keyword>
<feature type="non-terminal residue" evidence="2">
    <location>
        <position position="194"/>
    </location>
</feature>
<feature type="non-terminal residue" evidence="2">
    <location>
        <position position="1"/>
    </location>
</feature>
<dbReference type="EC" id="5.4.2.1" evidence="2"/>
<organism evidence="2">
    <name type="scientific">uncultured Acetobacteraceae bacterium</name>
    <dbReference type="NCBI Taxonomy" id="169975"/>
    <lineage>
        <taxon>Bacteria</taxon>
        <taxon>Pseudomonadati</taxon>
        <taxon>Pseudomonadota</taxon>
        <taxon>Alphaproteobacteria</taxon>
        <taxon>Acetobacterales</taxon>
        <taxon>Acetobacteraceae</taxon>
        <taxon>environmental samples</taxon>
    </lineage>
</organism>
<evidence type="ECO:0000313" key="2">
    <source>
        <dbReference type="EMBL" id="CAA9219127.1"/>
    </source>
</evidence>
<protein>
    <submittedName>
        <fullName evidence="2">Probable phosphoglycerate mutase 2( )</fullName>
        <ecNumber evidence="2">5.4.2.1</ecNumber>
    </submittedName>
</protein>
<proteinExistence type="predicted"/>
<reference evidence="2" key="1">
    <citation type="submission" date="2020-02" db="EMBL/GenBank/DDBJ databases">
        <authorList>
            <person name="Meier V. D."/>
        </authorList>
    </citation>
    <scope>NUCLEOTIDE SEQUENCE</scope>
    <source>
        <strain evidence="2">AVDCRST_MAG04</strain>
    </source>
</reference>
<dbReference type="GO" id="GO:0016853">
    <property type="term" value="F:isomerase activity"/>
    <property type="evidence" value="ECO:0007669"/>
    <property type="project" value="UniProtKB-KW"/>
</dbReference>
<sequence>GGGAAPPARPVLVSPPRGDGLERARPVAGPHRHPAERGGVGAGQARGADPGWQRHRHGRRLAAVPRAGDGGDRGRGARPARLLRRRPARGELRRAGRPADGRLVRRLDRRHLHARTRRILPRPAGPRRFGGEPRPFAAGAGARGGARRAVPRPPPVLRLGAERPHAQRPARPLRTARGGRGRLDPHAGATGAGI</sequence>
<dbReference type="AlphaFoldDB" id="A0A6J4HBU2"/>
<gene>
    <name evidence="2" type="ORF">AVDCRST_MAG04-540</name>
</gene>
<accession>A0A6J4HBU2</accession>